<evidence type="ECO:0000313" key="1">
    <source>
        <dbReference type="EMBL" id="OGG51973.1"/>
    </source>
</evidence>
<reference evidence="1 2" key="1">
    <citation type="journal article" date="2016" name="Nat. Commun.">
        <title>Thousands of microbial genomes shed light on interconnected biogeochemical processes in an aquifer system.</title>
        <authorList>
            <person name="Anantharaman K."/>
            <person name="Brown C.T."/>
            <person name="Hug L.A."/>
            <person name="Sharon I."/>
            <person name="Castelle C.J."/>
            <person name="Probst A.J."/>
            <person name="Thomas B.C."/>
            <person name="Singh A."/>
            <person name="Wilkins M.J."/>
            <person name="Karaoz U."/>
            <person name="Brodie E.L."/>
            <person name="Williams K.H."/>
            <person name="Hubbard S.S."/>
            <person name="Banfield J.F."/>
        </authorList>
    </citation>
    <scope>NUCLEOTIDE SEQUENCE [LARGE SCALE GENOMIC DNA]</scope>
    <source>
        <strain evidence="2">RIFCSPLOWO2_12_FULL_64_10</strain>
    </source>
</reference>
<proteinExistence type="predicted"/>
<dbReference type="AlphaFoldDB" id="A0A1F6CS49"/>
<name>A0A1F6CS49_HANXR</name>
<gene>
    <name evidence="1" type="ORF">A3F84_15255</name>
</gene>
<dbReference type="Proteomes" id="UP000178606">
    <property type="component" value="Unassembled WGS sequence"/>
</dbReference>
<comment type="caution">
    <text evidence="1">The sequence shown here is derived from an EMBL/GenBank/DDBJ whole genome shotgun (WGS) entry which is preliminary data.</text>
</comment>
<sequence length="121" mass="13267">MAITITKTVRPTPKWQEMYLKIRKGQRVIISSEGLWSPDLRNTIGWCGPDGIVGRVAGEGYMMPGANVGALIMKIGDFGPVAVGNYYDFKSIVEGVLFLAINDNPEYHDQAGAIHAQVILF</sequence>
<dbReference type="EMBL" id="MFKF01000162">
    <property type="protein sequence ID" value="OGG51973.1"/>
    <property type="molecule type" value="Genomic_DNA"/>
</dbReference>
<evidence type="ECO:0000313" key="2">
    <source>
        <dbReference type="Proteomes" id="UP000178606"/>
    </source>
</evidence>
<protein>
    <submittedName>
        <fullName evidence="1">Uncharacterized protein</fullName>
    </submittedName>
</protein>
<accession>A0A1F6CS49</accession>
<dbReference type="Gene3D" id="2.60.120.430">
    <property type="entry name" value="Galactose-binding lectin"/>
    <property type="match status" value="1"/>
</dbReference>
<organism evidence="1 2">
    <name type="scientific">Handelsmanbacteria sp. (strain RIFCSPLOWO2_12_FULL_64_10)</name>
    <dbReference type="NCBI Taxonomy" id="1817868"/>
    <lineage>
        <taxon>Bacteria</taxon>
        <taxon>Candidatus Handelsmaniibacteriota</taxon>
    </lineage>
</organism>